<dbReference type="EMBL" id="JBIPKE010000010">
    <property type="protein sequence ID" value="MFH6982220.1"/>
    <property type="molecule type" value="Genomic_DNA"/>
</dbReference>
<accession>A0ABW7N599</accession>
<sequence length="265" mass="30814">MIKFSSFISTILLSLLAVSQPKKGLDFPLGEQITFKISYGWFALGEATMSLADSLIVRGDQTFYHSYIDAHTIGLFSWLGGVQNEYWGYVNTSNYKTIVSEKHLDERKGKFDQWNTFDYDKMQTYVKMMDYTKEYPKKEVTVDLNDKSYDLHGTYMYLRSKLWSGFKPGESILLNTYWEDKLYDFGMEYGGKEKIKFDGQRVEVHKFYGLFPISRTFPKEKAVVVWVLDKDGMGIPLVIEADMKIGKVRCELKEYSIRGNTQSLF</sequence>
<dbReference type="RefSeq" id="WP_395415978.1">
    <property type="nucleotide sequence ID" value="NZ_JBIPKE010000010.1"/>
</dbReference>
<protein>
    <submittedName>
        <fullName evidence="1">DUF3108 domain-containing protein</fullName>
    </submittedName>
</protein>
<proteinExistence type="predicted"/>
<dbReference type="Pfam" id="PF11306">
    <property type="entry name" value="DUF3108"/>
    <property type="match status" value="1"/>
</dbReference>
<gene>
    <name evidence="1" type="ORF">ACHKAR_02165</name>
</gene>
<organism evidence="1 2">
    <name type="scientific">Marinoscillum luteum</name>
    <dbReference type="NCBI Taxonomy" id="861051"/>
    <lineage>
        <taxon>Bacteria</taxon>
        <taxon>Pseudomonadati</taxon>
        <taxon>Bacteroidota</taxon>
        <taxon>Cytophagia</taxon>
        <taxon>Cytophagales</taxon>
        <taxon>Reichenbachiellaceae</taxon>
        <taxon>Marinoscillum</taxon>
    </lineage>
</organism>
<dbReference type="InterPro" id="IPR021457">
    <property type="entry name" value="DUF3108"/>
</dbReference>
<name>A0ABW7N599_9BACT</name>
<evidence type="ECO:0000313" key="1">
    <source>
        <dbReference type="EMBL" id="MFH6982220.1"/>
    </source>
</evidence>
<evidence type="ECO:0000313" key="2">
    <source>
        <dbReference type="Proteomes" id="UP001610063"/>
    </source>
</evidence>
<comment type="caution">
    <text evidence="1">The sequence shown here is derived from an EMBL/GenBank/DDBJ whole genome shotgun (WGS) entry which is preliminary data.</text>
</comment>
<dbReference type="Proteomes" id="UP001610063">
    <property type="component" value="Unassembled WGS sequence"/>
</dbReference>
<reference evidence="1 2" key="1">
    <citation type="journal article" date="2013" name="Int. J. Syst. Evol. Microbiol.">
        <title>Marinoscillum luteum sp. nov., isolated from marine sediment.</title>
        <authorList>
            <person name="Cha I.T."/>
            <person name="Park S.J."/>
            <person name="Kim S.J."/>
            <person name="Kim J.G."/>
            <person name="Jung M.Y."/>
            <person name="Shin K.S."/>
            <person name="Kwon K.K."/>
            <person name="Yang S.H."/>
            <person name="Seo Y.S."/>
            <person name="Rhee S.K."/>
        </authorList>
    </citation>
    <scope>NUCLEOTIDE SEQUENCE [LARGE SCALE GENOMIC DNA]</scope>
    <source>
        <strain evidence="1 2">KCTC 23939</strain>
    </source>
</reference>
<keyword evidence="2" id="KW-1185">Reference proteome</keyword>